<dbReference type="InterPro" id="IPR046373">
    <property type="entry name" value="Acyl-CoA_Oxase/DH_mid-dom_sf"/>
</dbReference>
<keyword evidence="4" id="KW-1185">Reference proteome</keyword>
<dbReference type="SUPFAM" id="SSF56645">
    <property type="entry name" value="Acyl-CoA dehydrogenase NM domain-like"/>
    <property type="match status" value="1"/>
</dbReference>
<dbReference type="InterPro" id="IPR009100">
    <property type="entry name" value="AcylCoA_DH/oxidase_NM_dom_sf"/>
</dbReference>
<dbReference type="AlphaFoldDB" id="A0A1H5R470"/>
<evidence type="ECO:0000259" key="2">
    <source>
        <dbReference type="Pfam" id="PF02770"/>
    </source>
</evidence>
<feature type="domain" description="Acyl-CoA oxidase/dehydrogenase middle" evidence="2">
    <location>
        <begin position="57"/>
        <end position="136"/>
    </location>
</feature>
<sequence>MRKIFVRRVRDAVDAGVLAVACFASAADSTALALWGSSDAQATCLPRFVGAAGPAAALAIAELHAFADPFEPRTVARRVPGGFVLDGAKSMIARAAPAELFVIAGYLEGRGLALFVVEANASGLTVTADPAMGVRPPAWAGWT</sequence>
<proteinExistence type="predicted"/>
<name>A0A1H5R470_9PSEU</name>
<reference evidence="4" key="1">
    <citation type="submission" date="2016-10" db="EMBL/GenBank/DDBJ databases">
        <authorList>
            <person name="Varghese N."/>
            <person name="Submissions S."/>
        </authorList>
    </citation>
    <scope>NUCLEOTIDE SEQUENCE [LARGE SCALE GENOMIC DNA]</scope>
    <source>
        <strain evidence="4">DSM 44654</strain>
    </source>
</reference>
<dbReference type="EMBL" id="FNUJ01000006">
    <property type="protein sequence ID" value="SEF32197.1"/>
    <property type="molecule type" value="Genomic_DNA"/>
</dbReference>
<organism evidence="3 4">
    <name type="scientific">Amycolatopsis pretoriensis</name>
    <dbReference type="NCBI Taxonomy" id="218821"/>
    <lineage>
        <taxon>Bacteria</taxon>
        <taxon>Bacillati</taxon>
        <taxon>Actinomycetota</taxon>
        <taxon>Actinomycetes</taxon>
        <taxon>Pseudonocardiales</taxon>
        <taxon>Pseudonocardiaceae</taxon>
        <taxon>Amycolatopsis</taxon>
    </lineage>
</organism>
<dbReference type="Proteomes" id="UP000198878">
    <property type="component" value="Unassembled WGS sequence"/>
</dbReference>
<dbReference type="Pfam" id="PF02770">
    <property type="entry name" value="Acyl-CoA_dh_M"/>
    <property type="match status" value="1"/>
</dbReference>
<evidence type="ECO:0000313" key="4">
    <source>
        <dbReference type="Proteomes" id="UP000198878"/>
    </source>
</evidence>
<keyword evidence="1" id="KW-0732">Signal</keyword>
<feature type="chain" id="PRO_5011502439" description="Acyl-CoA oxidase/dehydrogenase middle domain-containing protein" evidence="1">
    <location>
        <begin position="27"/>
        <end position="143"/>
    </location>
</feature>
<dbReference type="InterPro" id="IPR006091">
    <property type="entry name" value="Acyl-CoA_Oxase/DH_mid-dom"/>
</dbReference>
<dbReference type="STRING" id="218821.SAMN05421837_106119"/>
<gene>
    <name evidence="3" type="ORF">SAMN05421837_106119</name>
</gene>
<accession>A0A1H5R470</accession>
<dbReference type="Gene3D" id="2.40.110.10">
    <property type="entry name" value="Butyryl-CoA Dehydrogenase, subunit A, domain 2"/>
    <property type="match status" value="1"/>
</dbReference>
<dbReference type="GO" id="GO:0016627">
    <property type="term" value="F:oxidoreductase activity, acting on the CH-CH group of donors"/>
    <property type="evidence" value="ECO:0007669"/>
    <property type="project" value="InterPro"/>
</dbReference>
<protein>
    <recommendedName>
        <fullName evidence="2">Acyl-CoA oxidase/dehydrogenase middle domain-containing protein</fullName>
    </recommendedName>
</protein>
<dbReference type="RefSeq" id="WP_086678789.1">
    <property type="nucleotide sequence ID" value="NZ_FNUJ01000006.1"/>
</dbReference>
<evidence type="ECO:0000313" key="3">
    <source>
        <dbReference type="EMBL" id="SEF32197.1"/>
    </source>
</evidence>
<feature type="signal peptide" evidence="1">
    <location>
        <begin position="1"/>
        <end position="26"/>
    </location>
</feature>
<evidence type="ECO:0000256" key="1">
    <source>
        <dbReference type="SAM" id="SignalP"/>
    </source>
</evidence>